<dbReference type="EMBL" id="CP102096">
    <property type="protein sequence ID" value="UUM30424.1"/>
    <property type="molecule type" value="Genomic_DNA"/>
</dbReference>
<gene>
    <name evidence="1" type="ORF">NP165_12165</name>
</gene>
<organism evidence="1 2">
    <name type="scientific">Vibrio japonicus</name>
    <dbReference type="NCBI Taxonomy" id="1824638"/>
    <lineage>
        <taxon>Bacteria</taxon>
        <taxon>Pseudomonadati</taxon>
        <taxon>Pseudomonadota</taxon>
        <taxon>Gammaproteobacteria</taxon>
        <taxon>Vibrionales</taxon>
        <taxon>Vibrionaceae</taxon>
        <taxon>Vibrio</taxon>
    </lineage>
</organism>
<keyword evidence="2" id="KW-1185">Reference proteome</keyword>
<dbReference type="Proteomes" id="UP001058602">
    <property type="component" value="Chromosome 1"/>
</dbReference>
<name>A0ABY5LHQ2_9VIBR</name>
<sequence length="40" mass="4599">MANIISSWGRQKSITDYNFICLSIQGGQYRFDIIRPVLPP</sequence>
<proteinExistence type="predicted"/>
<reference evidence="1" key="1">
    <citation type="submission" date="2022-07" db="EMBL/GenBank/DDBJ databases">
        <title>Complete genome of Vibrio japonicus strain JCM 31412T and phylogenomic assessment of the Nereis clade of the genus Vibrio.</title>
        <authorList>
            <person name="Shlafstein M.D."/>
            <person name="Emsley S.A."/>
            <person name="Ushijima B."/>
            <person name="Videau P."/>
            <person name="Saw J.H."/>
        </authorList>
    </citation>
    <scope>NUCLEOTIDE SEQUENCE</scope>
    <source>
        <strain evidence="1">JCM 31412</strain>
    </source>
</reference>
<evidence type="ECO:0000313" key="2">
    <source>
        <dbReference type="Proteomes" id="UP001058602"/>
    </source>
</evidence>
<protein>
    <submittedName>
        <fullName evidence="1">Uncharacterized protein</fullName>
    </submittedName>
</protein>
<dbReference type="RefSeq" id="WP_257084174.1">
    <property type="nucleotide sequence ID" value="NZ_CP102096.1"/>
</dbReference>
<evidence type="ECO:0000313" key="1">
    <source>
        <dbReference type="EMBL" id="UUM30424.1"/>
    </source>
</evidence>
<accession>A0ABY5LHQ2</accession>